<dbReference type="SUPFAM" id="SSF88946">
    <property type="entry name" value="Sigma2 domain of RNA polymerase sigma factors"/>
    <property type="match status" value="1"/>
</dbReference>
<feature type="domain" description="DUF6596" evidence="3">
    <location>
        <begin position="180"/>
        <end position="281"/>
    </location>
</feature>
<proteinExistence type="predicted"/>
<evidence type="ECO:0000259" key="3">
    <source>
        <dbReference type="Pfam" id="PF20239"/>
    </source>
</evidence>
<evidence type="ECO:0000259" key="1">
    <source>
        <dbReference type="Pfam" id="PF04542"/>
    </source>
</evidence>
<sequence length="412" mass="47856">MEHKVVDHLFRHHYGKMVAILTRFFGLSYIETIEDAVQDTFIKATSQWRTKIPDNPEAWLNRVAKNRTIDILRSIQAEKNRNLSITTGASSLQIEELFLDHEVADSQLRMIFVACHPSLHPSEQIAFALKTISGFSIKEIAAALLTKEETIAKRLLRARKTIQDKNIQFQYPSPETVQERMARVMEVIYLTFNEGFHSTNKEKLIKEDLCGEAIRLCQLLLKKEQFRSGSLYALFALLCFHMSRLESKVSSNNQIVNLQHQDRTKWYFPLVKMGNSAMLKATEYDDTSVYHYEAAIASEHLNAKTFKDTNWKNISYWYEQLYMFKPNMFTLLNHATVCLQLSDFEKTHQLLKRIDVAELGQRAYLYYGCYAEYYMKIGEKSLAISFLDKALAGTTNTLERDFLMGKKEVWTC</sequence>
<evidence type="ECO:0000313" key="5">
    <source>
        <dbReference type="Proteomes" id="UP000183038"/>
    </source>
</evidence>
<evidence type="ECO:0000313" key="4">
    <source>
        <dbReference type="EMBL" id="SEB66288.1"/>
    </source>
</evidence>
<gene>
    <name evidence="4" type="ORF">SAMN05192540_1203</name>
</gene>
<dbReference type="InterPro" id="IPR013249">
    <property type="entry name" value="RNA_pol_sigma70_r4_t2"/>
</dbReference>
<organism evidence="4 5">
    <name type="scientific">Maribacter dokdonensis</name>
    <dbReference type="NCBI Taxonomy" id="320912"/>
    <lineage>
        <taxon>Bacteria</taxon>
        <taxon>Pseudomonadati</taxon>
        <taxon>Bacteroidota</taxon>
        <taxon>Flavobacteriia</taxon>
        <taxon>Flavobacteriales</taxon>
        <taxon>Flavobacteriaceae</taxon>
        <taxon>Maribacter</taxon>
    </lineage>
</organism>
<dbReference type="EMBL" id="FNTB01000001">
    <property type="protein sequence ID" value="SEB66288.1"/>
    <property type="molecule type" value="Genomic_DNA"/>
</dbReference>
<dbReference type="Gene3D" id="1.10.1740.10">
    <property type="match status" value="1"/>
</dbReference>
<dbReference type="InterPro" id="IPR007627">
    <property type="entry name" value="RNA_pol_sigma70_r2"/>
</dbReference>
<dbReference type="RefSeq" id="WP_074670910.1">
    <property type="nucleotide sequence ID" value="NZ_FNTB01000001.1"/>
</dbReference>
<reference evidence="4 5" key="1">
    <citation type="submission" date="2016-10" db="EMBL/GenBank/DDBJ databases">
        <authorList>
            <person name="de Groot N.N."/>
        </authorList>
    </citation>
    <scope>NUCLEOTIDE SEQUENCE [LARGE SCALE GENOMIC DNA]</scope>
    <source>
        <strain evidence="4 5">MAR_2009_71</strain>
    </source>
</reference>
<dbReference type="InterPro" id="IPR046531">
    <property type="entry name" value="DUF6596"/>
</dbReference>
<protein>
    <submittedName>
        <fullName evidence="4">RNA polymerase sigma-70 factor, ECF subfamily</fullName>
    </submittedName>
</protein>
<dbReference type="NCBIfam" id="TIGR02937">
    <property type="entry name" value="sigma70-ECF"/>
    <property type="match status" value="1"/>
</dbReference>
<name>A0A1H4L774_9FLAO</name>
<feature type="domain" description="RNA polymerase sigma-70 region 2" evidence="1">
    <location>
        <begin position="9"/>
        <end position="74"/>
    </location>
</feature>
<dbReference type="OrthoDB" id="9780299at2"/>
<dbReference type="AlphaFoldDB" id="A0A1H4L774"/>
<dbReference type="PANTHER" id="PTHR47756:SF2">
    <property type="entry name" value="BLL6612 PROTEIN"/>
    <property type="match status" value="1"/>
</dbReference>
<dbReference type="Gene3D" id="1.10.10.10">
    <property type="entry name" value="Winged helix-like DNA-binding domain superfamily/Winged helix DNA-binding domain"/>
    <property type="match status" value="1"/>
</dbReference>
<dbReference type="InterPro" id="IPR013325">
    <property type="entry name" value="RNA_pol_sigma_r2"/>
</dbReference>
<accession>A0A1H4L774</accession>
<dbReference type="InterPro" id="IPR013324">
    <property type="entry name" value="RNA_pol_sigma_r3/r4-like"/>
</dbReference>
<dbReference type="GO" id="GO:0006352">
    <property type="term" value="P:DNA-templated transcription initiation"/>
    <property type="evidence" value="ECO:0007669"/>
    <property type="project" value="InterPro"/>
</dbReference>
<dbReference type="Pfam" id="PF04542">
    <property type="entry name" value="Sigma70_r2"/>
    <property type="match status" value="1"/>
</dbReference>
<dbReference type="GO" id="GO:0003677">
    <property type="term" value="F:DNA binding"/>
    <property type="evidence" value="ECO:0007669"/>
    <property type="project" value="InterPro"/>
</dbReference>
<evidence type="ECO:0000259" key="2">
    <source>
        <dbReference type="Pfam" id="PF08281"/>
    </source>
</evidence>
<dbReference type="Proteomes" id="UP000183038">
    <property type="component" value="Unassembled WGS sequence"/>
</dbReference>
<feature type="domain" description="RNA polymerase sigma factor 70 region 4 type 2" evidence="2">
    <location>
        <begin position="110"/>
        <end position="161"/>
    </location>
</feature>
<dbReference type="GO" id="GO:0016987">
    <property type="term" value="F:sigma factor activity"/>
    <property type="evidence" value="ECO:0007669"/>
    <property type="project" value="InterPro"/>
</dbReference>
<dbReference type="SUPFAM" id="SSF88659">
    <property type="entry name" value="Sigma3 and sigma4 domains of RNA polymerase sigma factors"/>
    <property type="match status" value="1"/>
</dbReference>
<dbReference type="InterPro" id="IPR014284">
    <property type="entry name" value="RNA_pol_sigma-70_dom"/>
</dbReference>
<dbReference type="Pfam" id="PF20239">
    <property type="entry name" value="DUF6596"/>
    <property type="match status" value="1"/>
</dbReference>
<dbReference type="InterPro" id="IPR036388">
    <property type="entry name" value="WH-like_DNA-bd_sf"/>
</dbReference>
<dbReference type="Pfam" id="PF08281">
    <property type="entry name" value="Sigma70_r4_2"/>
    <property type="match status" value="1"/>
</dbReference>
<dbReference type="PANTHER" id="PTHR47756">
    <property type="entry name" value="BLL6612 PROTEIN-RELATED"/>
    <property type="match status" value="1"/>
</dbReference>